<dbReference type="Gene3D" id="3.30.360.10">
    <property type="entry name" value="Dihydrodipicolinate Reductase, domain 2"/>
    <property type="match status" value="1"/>
</dbReference>
<gene>
    <name evidence="3" type="ORF">LKD31_02360</name>
</gene>
<dbReference type="SUPFAM" id="SSF55347">
    <property type="entry name" value="Glyceraldehyde-3-phosphate dehydrogenase-like, C-terminal domain"/>
    <property type="match status" value="1"/>
</dbReference>
<dbReference type="Gene3D" id="3.40.50.720">
    <property type="entry name" value="NAD(P)-binding Rossmann-like Domain"/>
    <property type="match status" value="1"/>
</dbReference>
<name>A0AAE3DGH2_9FIRM</name>
<protein>
    <submittedName>
        <fullName evidence="3">Gfo/Idh/MocA family oxidoreductase</fullName>
    </submittedName>
</protein>
<dbReference type="InterPro" id="IPR000683">
    <property type="entry name" value="Gfo/Idh/MocA-like_OxRdtase_N"/>
</dbReference>
<dbReference type="PANTHER" id="PTHR43054:SF1">
    <property type="entry name" value="SCYLLO-INOSITOL 2-DEHYDROGENASE (NADP(+)) IOLU"/>
    <property type="match status" value="1"/>
</dbReference>
<comment type="caution">
    <text evidence="3">The sequence shown here is derived from an EMBL/GenBank/DDBJ whole genome shotgun (WGS) entry which is preliminary data.</text>
</comment>
<dbReference type="GO" id="GO:0000166">
    <property type="term" value="F:nucleotide binding"/>
    <property type="evidence" value="ECO:0007669"/>
    <property type="project" value="InterPro"/>
</dbReference>
<dbReference type="InterPro" id="IPR055170">
    <property type="entry name" value="GFO_IDH_MocA-like_dom"/>
</dbReference>
<dbReference type="Proteomes" id="UP001199424">
    <property type="component" value="Unassembled WGS sequence"/>
</dbReference>
<dbReference type="RefSeq" id="WP_308448454.1">
    <property type="nucleotide sequence ID" value="NZ_JAJEQC010000001.1"/>
</dbReference>
<evidence type="ECO:0000313" key="3">
    <source>
        <dbReference type="EMBL" id="MCC2135858.1"/>
    </source>
</evidence>
<reference evidence="3" key="1">
    <citation type="submission" date="2021-10" db="EMBL/GenBank/DDBJ databases">
        <title>Anaerobic single-cell dispensing facilitates the cultivation of human gut bacteria.</title>
        <authorList>
            <person name="Afrizal A."/>
        </authorList>
    </citation>
    <scope>NUCLEOTIDE SEQUENCE</scope>
    <source>
        <strain evidence="3">CLA-AA-H250</strain>
    </source>
</reference>
<organism evidence="3 4">
    <name type="scientific">Hominenteromicrobium mulieris</name>
    <dbReference type="NCBI Taxonomy" id="2885357"/>
    <lineage>
        <taxon>Bacteria</taxon>
        <taxon>Bacillati</taxon>
        <taxon>Bacillota</taxon>
        <taxon>Clostridia</taxon>
        <taxon>Eubacteriales</taxon>
        <taxon>Oscillospiraceae</taxon>
        <taxon>Hominenteromicrobium</taxon>
    </lineage>
</organism>
<evidence type="ECO:0000313" key="4">
    <source>
        <dbReference type="Proteomes" id="UP001199424"/>
    </source>
</evidence>
<evidence type="ECO:0000259" key="2">
    <source>
        <dbReference type="Pfam" id="PF22725"/>
    </source>
</evidence>
<feature type="domain" description="Gfo/Idh/MocA-like oxidoreductase N-terminal" evidence="1">
    <location>
        <begin position="2"/>
        <end position="117"/>
    </location>
</feature>
<dbReference type="AlphaFoldDB" id="A0AAE3DGH2"/>
<proteinExistence type="predicted"/>
<dbReference type="PANTHER" id="PTHR43054">
    <property type="match status" value="1"/>
</dbReference>
<dbReference type="Pfam" id="PF01408">
    <property type="entry name" value="GFO_IDH_MocA"/>
    <property type="match status" value="1"/>
</dbReference>
<evidence type="ECO:0000259" key="1">
    <source>
        <dbReference type="Pfam" id="PF01408"/>
    </source>
</evidence>
<dbReference type="SUPFAM" id="SSF51735">
    <property type="entry name" value="NAD(P)-binding Rossmann-fold domains"/>
    <property type="match status" value="1"/>
</dbReference>
<feature type="domain" description="GFO/IDH/MocA-like oxidoreductase" evidence="2">
    <location>
        <begin position="137"/>
        <end position="247"/>
    </location>
</feature>
<dbReference type="EMBL" id="JAJEQC010000001">
    <property type="protein sequence ID" value="MCC2135858.1"/>
    <property type="molecule type" value="Genomic_DNA"/>
</dbReference>
<sequence>MLRFGTIGTGWIANSYVDGALDSGLWQLTAVYSRTKEKGLAFAAPYGVKTIFTDLEEMAATDKIDAVYIASPNKLHIEQARVFLEHGKHVICEKPLSAHAKDVAELQALAKECGLIYLEAIMFMHLPQRKLLEEALKKIGDISVAKIDFCQRSSKYDAYLAGSLPNIFNPALETGALMDLGVYCVYPALYLFGKPQNTLAVSHLLASGADGSDIVAMQYPDKLVNLVFSKVGQAGANTDFQGTNGTVSVESISKLANISIRYNNGTVEEVCGEEEKFKLMGYEAKDFYRYITEPEASRAEYEQCSALAYDVSVYMEEIRKLANIRFPSDN</sequence>
<keyword evidence="4" id="KW-1185">Reference proteome</keyword>
<accession>A0AAE3DGH2</accession>
<dbReference type="InterPro" id="IPR036291">
    <property type="entry name" value="NAD(P)-bd_dom_sf"/>
</dbReference>
<dbReference type="Pfam" id="PF22725">
    <property type="entry name" value="GFO_IDH_MocA_C3"/>
    <property type="match status" value="1"/>
</dbReference>